<protein>
    <recommendedName>
        <fullName evidence="4">YjgF-like protein</fullName>
    </recommendedName>
</protein>
<keyword evidence="3" id="KW-1185">Reference proteome</keyword>
<evidence type="ECO:0000313" key="2">
    <source>
        <dbReference type="EMBL" id="PPR03100.1"/>
    </source>
</evidence>
<dbReference type="Pfam" id="PF01042">
    <property type="entry name" value="Ribonuc_L-PSP"/>
    <property type="match status" value="1"/>
</dbReference>
<sequence>MSDSKTQKDDEISTNRMPIQHYQTSNPYESEFGYSRAIRKGPYIFVSGTTSIEPSTGVLLHPTSAYLQSIQIFEEIIRAITALGGSKDDVVRLKLFVRDDEDGSDVGRAMKEVFGSVRPAATMILGVKFVNPDMRVEIEADAVMG</sequence>
<evidence type="ECO:0000313" key="3">
    <source>
        <dbReference type="Proteomes" id="UP000284842"/>
    </source>
</evidence>
<organism evidence="2 3">
    <name type="scientific">Panaeolus cyanescens</name>
    <dbReference type="NCBI Taxonomy" id="181874"/>
    <lineage>
        <taxon>Eukaryota</taxon>
        <taxon>Fungi</taxon>
        <taxon>Dikarya</taxon>
        <taxon>Basidiomycota</taxon>
        <taxon>Agaricomycotina</taxon>
        <taxon>Agaricomycetes</taxon>
        <taxon>Agaricomycetidae</taxon>
        <taxon>Agaricales</taxon>
        <taxon>Agaricineae</taxon>
        <taxon>Galeropsidaceae</taxon>
        <taxon>Panaeolus</taxon>
    </lineage>
</organism>
<dbReference type="PANTHER" id="PTHR43857">
    <property type="entry name" value="BLR7761 PROTEIN"/>
    <property type="match status" value="1"/>
</dbReference>
<dbReference type="OrthoDB" id="686384at2759"/>
<dbReference type="SUPFAM" id="SSF55298">
    <property type="entry name" value="YjgF-like"/>
    <property type="match status" value="1"/>
</dbReference>
<dbReference type="InterPro" id="IPR006175">
    <property type="entry name" value="YjgF/YER057c/UK114"/>
</dbReference>
<dbReference type="CDD" id="cd06154">
    <property type="entry name" value="YjgF_YER057c_UK114_like_6"/>
    <property type="match status" value="1"/>
</dbReference>
<feature type="compositionally biased region" description="Basic and acidic residues" evidence="1">
    <location>
        <begin position="1"/>
        <end position="13"/>
    </location>
</feature>
<evidence type="ECO:0008006" key="4">
    <source>
        <dbReference type="Google" id="ProtNLM"/>
    </source>
</evidence>
<comment type="caution">
    <text evidence="2">The sequence shown here is derived from an EMBL/GenBank/DDBJ whole genome shotgun (WGS) entry which is preliminary data.</text>
</comment>
<dbReference type="InterPro" id="IPR035959">
    <property type="entry name" value="RutC-like_sf"/>
</dbReference>
<proteinExistence type="predicted"/>
<name>A0A409YJD1_9AGAR</name>
<reference evidence="2 3" key="1">
    <citation type="journal article" date="2018" name="Evol. Lett.">
        <title>Horizontal gene cluster transfer increased hallucinogenic mushroom diversity.</title>
        <authorList>
            <person name="Reynolds H.T."/>
            <person name="Vijayakumar V."/>
            <person name="Gluck-Thaler E."/>
            <person name="Korotkin H.B."/>
            <person name="Matheny P.B."/>
            <person name="Slot J.C."/>
        </authorList>
    </citation>
    <scope>NUCLEOTIDE SEQUENCE [LARGE SCALE GENOMIC DNA]</scope>
    <source>
        <strain evidence="2 3">2629</strain>
    </source>
</reference>
<feature type="region of interest" description="Disordered" evidence="1">
    <location>
        <begin position="1"/>
        <end position="21"/>
    </location>
</feature>
<gene>
    <name evidence="2" type="ORF">CVT24_012381</name>
</gene>
<accession>A0A409YJD1</accession>
<dbReference type="AlphaFoldDB" id="A0A409YJD1"/>
<dbReference type="Proteomes" id="UP000284842">
    <property type="component" value="Unassembled WGS sequence"/>
</dbReference>
<dbReference type="Gene3D" id="3.30.1330.40">
    <property type="entry name" value="RutC-like"/>
    <property type="match status" value="1"/>
</dbReference>
<dbReference type="InParanoid" id="A0A409YJD1"/>
<evidence type="ECO:0000256" key="1">
    <source>
        <dbReference type="SAM" id="MobiDB-lite"/>
    </source>
</evidence>
<dbReference type="PANTHER" id="PTHR43857:SF1">
    <property type="entry name" value="YJGH FAMILY PROTEIN"/>
    <property type="match status" value="1"/>
</dbReference>
<dbReference type="EMBL" id="NHTK01001105">
    <property type="protein sequence ID" value="PPR03100.1"/>
    <property type="molecule type" value="Genomic_DNA"/>
</dbReference>
<dbReference type="STRING" id="181874.A0A409YJD1"/>